<reference evidence="2 3" key="1">
    <citation type="submission" date="2023-09" db="EMBL/GenBank/DDBJ databases">
        <title>Nesidiocoris tenuis whole genome shotgun sequence.</title>
        <authorList>
            <person name="Shibata T."/>
            <person name="Shimoda M."/>
            <person name="Kobayashi T."/>
            <person name="Uehara T."/>
        </authorList>
    </citation>
    <scope>NUCLEOTIDE SEQUENCE [LARGE SCALE GENOMIC DNA]</scope>
    <source>
        <strain evidence="2 3">Japan</strain>
    </source>
</reference>
<evidence type="ECO:0000313" key="3">
    <source>
        <dbReference type="Proteomes" id="UP001307889"/>
    </source>
</evidence>
<gene>
    <name evidence="2" type="ORF">NTJ_16204</name>
</gene>
<dbReference type="SMART" id="SM00015">
    <property type="entry name" value="IQ"/>
    <property type="match status" value="3"/>
</dbReference>
<keyword evidence="3" id="KW-1185">Reference proteome</keyword>
<dbReference type="Proteomes" id="UP001307889">
    <property type="component" value="Chromosome 16"/>
</dbReference>
<dbReference type="InterPro" id="IPR052318">
    <property type="entry name" value="CellDiv_DevSignal_Domain"/>
</dbReference>
<dbReference type="InterPro" id="IPR027417">
    <property type="entry name" value="P-loop_NTPase"/>
</dbReference>
<dbReference type="PANTHER" id="PTHR22590:SF5">
    <property type="entry name" value="MYOSIN MOTOR DOMAIN-CONTAINING PROTEIN"/>
    <property type="match status" value="1"/>
</dbReference>
<dbReference type="PROSITE" id="PS50096">
    <property type="entry name" value="IQ"/>
    <property type="match status" value="3"/>
</dbReference>
<evidence type="ECO:0008006" key="4">
    <source>
        <dbReference type="Google" id="ProtNLM"/>
    </source>
</evidence>
<dbReference type="Pfam" id="PF00612">
    <property type="entry name" value="IQ"/>
    <property type="match status" value="3"/>
</dbReference>
<evidence type="ECO:0000313" key="2">
    <source>
        <dbReference type="EMBL" id="BET03386.1"/>
    </source>
</evidence>
<dbReference type="Gene3D" id="1.20.5.190">
    <property type="match status" value="1"/>
</dbReference>
<protein>
    <recommendedName>
        <fullName evidence="4">Spermatogenesis-associated protein 17</fullName>
    </recommendedName>
</protein>
<dbReference type="EMBL" id="AP028924">
    <property type="protein sequence ID" value="BET03386.1"/>
    <property type="molecule type" value="Genomic_DNA"/>
</dbReference>
<keyword evidence="1" id="KW-0677">Repeat</keyword>
<dbReference type="InterPro" id="IPR000048">
    <property type="entry name" value="IQ_motif_EF-hand-BS"/>
</dbReference>
<name>A0ABN7BGA9_9HEMI</name>
<organism evidence="2 3">
    <name type="scientific">Nesidiocoris tenuis</name>
    <dbReference type="NCBI Taxonomy" id="355587"/>
    <lineage>
        <taxon>Eukaryota</taxon>
        <taxon>Metazoa</taxon>
        <taxon>Ecdysozoa</taxon>
        <taxon>Arthropoda</taxon>
        <taxon>Hexapoda</taxon>
        <taxon>Insecta</taxon>
        <taxon>Pterygota</taxon>
        <taxon>Neoptera</taxon>
        <taxon>Paraneoptera</taxon>
        <taxon>Hemiptera</taxon>
        <taxon>Heteroptera</taxon>
        <taxon>Panheteroptera</taxon>
        <taxon>Cimicomorpha</taxon>
        <taxon>Miridae</taxon>
        <taxon>Dicyphina</taxon>
        <taxon>Nesidiocoris</taxon>
    </lineage>
</organism>
<dbReference type="PANTHER" id="PTHR22590">
    <property type="entry name" value="MYOSIN MOTOR DOMAIN-CONTAINING PROTEIN"/>
    <property type="match status" value="1"/>
</dbReference>
<dbReference type="SUPFAM" id="SSF52540">
    <property type="entry name" value="P-loop containing nucleoside triphosphate hydrolases"/>
    <property type="match status" value="1"/>
</dbReference>
<proteinExistence type="predicted"/>
<accession>A0ABN7BGA9</accession>
<evidence type="ECO:0000256" key="1">
    <source>
        <dbReference type="ARBA" id="ARBA00022737"/>
    </source>
</evidence>
<sequence>MSSRLPIPEIIECTQEKIKKLKIEEQLVKRKKHFAAIKIQKLIRGWLTRIHLKKLNKKSVIIQKNWRGFRGRQKAAALVERRYKDLVEKYYFKMAVRIQALWRGFQARKGFDYYKKKAWLNAVADTNEETRKKLDQFRLDEEERKRKEIAAEYEPWIHYMANKVHHFLRTRVRPGIYSDPNSVEYSEIEKFIASYKYRGFMKDLNKERLLAAVRDLLARKPVLQGDGDACAGRIATKRDLATLRAQYTISNPCLDSSRK</sequence>